<dbReference type="SUPFAM" id="SSF49265">
    <property type="entry name" value="Fibronectin type III"/>
    <property type="match status" value="1"/>
</dbReference>
<dbReference type="Gene3D" id="2.60.40.10">
    <property type="entry name" value="Immunoglobulins"/>
    <property type="match status" value="2"/>
</dbReference>
<evidence type="ECO:0000313" key="4">
    <source>
        <dbReference type="EMBL" id="AUX43411.1"/>
    </source>
</evidence>
<sequence>MKTRKRSRYWMTGMATLALLPAGCLEGSGEVVEELGEGDAPLVTSAPLIGVASGRCLDVSGRSTSPGARLQIYDCNGGDNQGFNFTAAGELQVYGGTLCVEAPATAGSRVVTASCNGQARQKWTMNTDGTIVNQQSRLCMDVEGRRTASGSPVVVWSCNGQTNQKWSMPASADTQPPTPPSGLRTSNVTCTSATLSWSASTDDVGVAGYDIYHDGQHMTSVSGSTLSTSITLVPGAQWGLYVNARDAAGNVSQASATLTLSVPHCEADTQPPTAPSGLTGSASGTSVTLRWNASTDNIAVTAYDVYRNGAKVGTASGTASSPPATTFADSGLSAATAYTYHVIARDAQSNASPASGSISVTTGAACSTAICEVVQVATDNDVPWGLAPLPDGTIVYSRRDADDIIHLNPSTGAKTTLGTVPNVSGTDGEGGLMGLAIAPTFATDGWLYIMHTSPSDNRIVRIKIVSNRLDTSTHQVLVSGLPRNKYHNGGRLRFGPDGKLYASTGDAQNANLAQDTSSLAGKILRIEADGRVPSDNPFANYVWSYGHRNPQGLAFDSEGRLWEQEFGNSRMDETNLIQRGGNYGWPNCEGTVSNGGSGCSTPGYIAPKLTYSTAEGSCSGIAIVDDVFYAACQRGARLYRAVISGTSLTNVQQFFNGTYGRLRTVEPAIDGNLWLTTTNTGDKDSVPNNSNERIFRVILGG</sequence>
<feature type="chain" id="PRO_5014746375" evidence="2">
    <location>
        <begin position="25"/>
        <end position="701"/>
    </location>
</feature>
<dbReference type="InterPro" id="IPR000772">
    <property type="entry name" value="Ricin_B_lectin"/>
</dbReference>
<dbReference type="PROSITE" id="PS50853">
    <property type="entry name" value="FN3"/>
    <property type="match status" value="2"/>
</dbReference>
<dbReference type="Proteomes" id="UP000238348">
    <property type="component" value="Chromosome"/>
</dbReference>
<evidence type="ECO:0000256" key="2">
    <source>
        <dbReference type="SAM" id="SignalP"/>
    </source>
</evidence>
<keyword evidence="2" id="KW-0732">Signal</keyword>
<dbReference type="InterPro" id="IPR012938">
    <property type="entry name" value="Glc/Sorbosone_DH"/>
</dbReference>
<accession>A0A2L0EVS4</accession>
<dbReference type="CDD" id="cd23418">
    <property type="entry name" value="beta-trefoil_Ricin_XLN-like"/>
    <property type="match status" value="1"/>
</dbReference>
<dbReference type="Pfam" id="PF00652">
    <property type="entry name" value="Ricin_B_lectin"/>
    <property type="match status" value="1"/>
</dbReference>
<feature type="domain" description="Fibronectin type-III" evidence="3">
    <location>
        <begin position="271"/>
        <end position="365"/>
    </location>
</feature>
<feature type="signal peptide" evidence="2">
    <location>
        <begin position="1"/>
        <end position="24"/>
    </location>
</feature>
<keyword evidence="4" id="KW-0560">Oxidoreductase</keyword>
<dbReference type="SMART" id="SM00458">
    <property type="entry name" value="RICIN"/>
    <property type="match status" value="1"/>
</dbReference>
<dbReference type="CDD" id="cd00063">
    <property type="entry name" value="FN3"/>
    <property type="match status" value="2"/>
</dbReference>
<dbReference type="EMBL" id="CP012673">
    <property type="protein sequence ID" value="AUX43411.1"/>
    <property type="molecule type" value="Genomic_DNA"/>
</dbReference>
<dbReference type="Pfam" id="PF00041">
    <property type="entry name" value="fn3"/>
    <property type="match status" value="1"/>
</dbReference>
<feature type="region of interest" description="Disordered" evidence="1">
    <location>
        <begin position="167"/>
        <end position="186"/>
    </location>
</feature>
<dbReference type="PANTHER" id="PTHR19328:SF13">
    <property type="entry name" value="HIPL1 PROTEIN"/>
    <property type="match status" value="1"/>
</dbReference>
<dbReference type="Pfam" id="PF07995">
    <property type="entry name" value="GSDH"/>
    <property type="match status" value="1"/>
</dbReference>
<name>A0A2L0EVS4_SORCE</name>
<dbReference type="SMART" id="SM00060">
    <property type="entry name" value="FN3"/>
    <property type="match status" value="2"/>
</dbReference>
<dbReference type="InterPro" id="IPR011041">
    <property type="entry name" value="Quinoprot_gluc/sorb_DH_b-prop"/>
</dbReference>
<evidence type="ECO:0000256" key="1">
    <source>
        <dbReference type="SAM" id="MobiDB-lite"/>
    </source>
</evidence>
<protein>
    <submittedName>
        <fullName evidence="4">Glucose dehydrogenase</fullName>
        <ecNumber evidence="4">1.1.5.2</ecNumber>
    </submittedName>
</protein>
<dbReference type="PROSITE" id="PS50231">
    <property type="entry name" value="RICIN_B_LECTIN"/>
    <property type="match status" value="1"/>
</dbReference>
<dbReference type="InterPro" id="IPR003961">
    <property type="entry name" value="FN3_dom"/>
</dbReference>
<gene>
    <name evidence="4" type="primary">gcd</name>
    <name evidence="4" type="ORF">SOCE26_048590</name>
</gene>
<dbReference type="InterPro" id="IPR036116">
    <property type="entry name" value="FN3_sf"/>
</dbReference>
<dbReference type="InterPro" id="IPR013783">
    <property type="entry name" value="Ig-like_fold"/>
</dbReference>
<reference evidence="4 5" key="1">
    <citation type="submission" date="2015-09" db="EMBL/GenBank/DDBJ databases">
        <title>Sorangium comparison.</title>
        <authorList>
            <person name="Zaburannyi N."/>
            <person name="Bunk B."/>
            <person name="Overmann J."/>
            <person name="Mueller R."/>
        </authorList>
    </citation>
    <scope>NUCLEOTIDE SEQUENCE [LARGE SCALE GENOMIC DNA]</scope>
    <source>
        <strain evidence="4 5">So ce26</strain>
    </source>
</reference>
<dbReference type="InterPro" id="IPR035992">
    <property type="entry name" value="Ricin_B-like_lectins"/>
</dbReference>
<dbReference type="NCBIfam" id="NF035930">
    <property type="entry name" value="lectin_2"/>
    <property type="match status" value="1"/>
</dbReference>
<evidence type="ECO:0000313" key="5">
    <source>
        <dbReference type="Proteomes" id="UP000238348"/>
    </source>
</evidence>
<evidence type="ECO:0000259" key="3">
    <source>
        <dbReference type="PROSITE" id="PS50853"/>
    </source>
</evidence>
<feature type="domain" description="Fibronectin type-III" evidence="3">
    <location>
        <begin position="179"/>
        <end position="265"/>
    </location>
</feature>
<dbReference type="InterPro" id="IPR011042">
    <property type="entry name" value="6-blade_b-propeller_TolB-like"/>
</dbReference>
<dbReference type="Gene3D" id="2.120.10.30">
    <property type="entry name" value="TolB, C-terminal domain"/>
    <property type="match status" value="1"/>
</dbReference>
<organism evidence="4 5">
    <name type="scientific">Sorangium cellulosum</name>
    <name type="common">Polyangium cellulosum</name>
    <dbReference type="NCBI Taxonomy" id="56"/>
    <lineage>
        <taxon>Bacteria</taxon>
        <taxon>Pseudomonadati</taxon>
        <taxon>Myxococcota</taxon>
        <taxon>Polyangia</taxon>
        <taxon>Polyangiales</taxon>
        <taxon>Polyangiaceae</taxon>
        <taxon>Sorangium</taxon>
    </lineage>
</organism>
<proteinExistence type="predicted"/>
<dbReference type="EC" id="1.1.5.2" evidence="4"/>
<dbReference type="SUPFAM" id="SSF50370">
    <property type="entry name" value="Ricin B-like lectins"/>
    <property type="match status" value="1"/>
</dbReference>
<dbReference type="AlphaFoldDB" id="A0A2L0EVS4"/>
<dbReference type="GO" id="GO:0008876">
    <property type="term" value="F:quinoprotein glucose dehydrogenase activity"/>
    <property type="evidence" value="ECO:0007669"/>
    <property type="project" value="UniProtKB-EC"/>
</dbReference>
<dbReference type="SUPFAM" id="SSF50952">
    <property type="entry name" value="Soluble quinoprotein glucose dehydrogenase"/>
    <property type="match status" value="1"/>
</dbReference>
<dbReference type="PANTHER" id="PTHR19328">
    <property type="entry name" value="HEDGEHOG-INTERACTING PROTEIN"/>
    <property type="match status" value="1"/>
</dbReference>
<dbReference type="Gene3D" id="2.80.10.50">
    <property type="match status" value="1"/>
</dbReference>